<reference evidence="1 2" key="1">
    <citation type="submission" date="2023-02" db="EMBL/GenBank/DDBJ databases">
        <title>LHISI_Scaffold_Assembly.</title>
        <authorList>
            <person name="Stuart O.P."/>
            <person name="Cleave R."/>
            <person name="Magrath M.J.L."/>
            <person name="Mikheyev A.S."/>
        </authorList>
    </citation>
    <scope>NUCLEOTIDE SEQUENCE [LARGE SCALE GENOMIC DNA]</scope>
    <source>
        <strain evidence="1">Daus_M_001</strain>
        <tissue evidence="1">Leg muscle</tissue>
    </source>
</reference>
<protein>
    <submittedName>
        <fullName evidence="1">Uncharacterized protein</fullName>
    </submittedName>
</protein>
<gene>
    <name evidence="1" type="ORF">PR048_002410</name>
</gene>
<evidence type="ECO:0000313" key="2">
    <source>
        <dbReference type="Proteomes" id="UP001159363"/>
    </source>
</evidence>
<keyword evidence="2" id="KW-1185">Reference proteome</keyword>
<evidence type="ECO:0000313" key="1">
    <source>
        <dbReference type="EMBL" id="KAJ8897064.1"/>
    </source>
</evidence>
<dbReference type="Proteomes" id="UP001159363">
    <property type="component" value="Chromosome 1"/>
</dbReference>
<proteinExistence type="predicted"/>
<name>A0ABQ9IK47_9NEOP</name>
<dbReference type="EMBL" id="JARBHB010000001">
    <property type="protein sequence ID" value="KAJ8897064.1"/>
    <property type="molecule type" value="Genomic_DNA"/>
</dbReference>
<accession>A0ABQ9IK47</accession>
<comment type="caution">
    <text evidence="1">The sequence shown here is derived from an EMBL/GenBank/DDBJ whole genome shotgun (WGS) entry which is preliminary data.</text>
</comment>
<organism evidence="1 2">
    <name type="scientific">Dryococelus australis</name>
    <dbReference type="NCBI Taxonomy" id="614101"/>
    <lineage>
        <taxon>Eukaryota</taxon>
        <taxon>Metazoa</taxon>
        <taxon>Ecdysozoa</taxon>
        <taxon>Arthropoda</taxon>
        <taxon>Hexapoda</taxon>
        <taxon>Insecta</taxon>
        <taxon>Pterygota</taxon>
        <taxon>Neoptera</taxon>
        <taxon>Polyneoptera</taxon>
        <taxon>Phasmatodea</taxon>
        <taxon>Verophasmatodea</taxon>
        <taxon>Anareolatae</taxon>
        <taxon>Phasmatidae</taxon>
        <taxon>Eurycanthinae</taxon>
        <taxon>Dryococelus</taxon>
    </lineage>
</organism>
<sequence length="125" mass="14086">MSNVLNGCAAKFQKLYPQAMYVHCANYSLHLTLSHPCTVSAINNCFGNMNISLLSSELCLRGHCTKKQKVLLHVLELKSRFQESQEDKHIVLTLRWPAVKSILDFQYSYPSLTISLASLRAISKS</sequence>